<keyword evidence="2" id="KW-1133">Transmembrane helix</keyword>
<feature type="coiled-coil region" evidence="1">
    <location>
        <begin position="196"/>
        <end position="238"/>
    </location>
</feature>
<dbReference type="Pfam" id="PF19658">
    <property type="entry name" value="DUF6161"/>
    <property type="match status" value="1"/>
</dbReference>
<evidence type="ECO:0000256" key="1">
    <source>
        <dbReference type="SAM" id="Coils"/>
    </source>
</evidence>
<protein>
    <submittedName>
        <fullName evidence="4">DUF6161 domain-containing protein</fullName>
    </submittedName>
</protein>
<evidence type="ECO:0000256" key="2">
    <source>
        <dbReference type="SAM" id="Phobius"/>
    </source>
</evidence>
<proteinExistence type="predicted"/>
<keyword evidence="5" id="KW-1185">Reference proteome</keyword>
<evidence type="ECO:0000313" key="4">
    <source>
        <dbReference type="EMBL" id="MFD2159853.1"/>
    </source>
</evidence>
<keyword evidence="2" id="KW-0812">Transmembrane</keyword>
<dbReference type="RefSeq" id="WP_377091011.1">
    <property type="nucleotide sequence ID" value="NZ_JBHSJL010000014.1"/>
</dbReference>
<comment type="caution">
    <text evidence="4">The sequence shown here is derived from an EMBL/GenBank/DDBJ whole genome shotgun (WGS) entry which is preliminary data.</text>
</comment>
<evidence type="ECO:0000259" key="3">
    <source>
        <dbReference type="Pfam" id="PF19658"/>
    </source>
</evidence>
<organism evidence="4 5">
    <name type="scientific">Rubritalea tangerina</name>
    <dbReference type="NCBI Taxonomy" id="430798"/>
    <lineage>
        <taxon>Bacteria</taxon>
        <taxon>Pseudomonadati</taxon>
        <taxon>Verrucomicrobiota</taxon>
        <taxon>Verrucomicrobiia</taxon>
        <taxon>Verrucomicrobiales</taxon>
        <taxon>Rubritaleaceae</taxon>
        <taxon>Rubritalea</taxon>
    </lineage>
</organism>
<keyword evidence="1" id="KW-0175">Coiled coil</keyword>
<gene>
    <name evidence="4" type="ORF">ACFSW8_13175</name>
</gene>
<dbReference type="Proteomes" id="UP001597389">
    <property type="component" value="Unassembled WGS sequence"/>
</dbReference>
<dbReference type="InterPro" id="IPR046159">
    <property type="entry name" value="DUF6161"/>
</dbReference>
<reference evidence="5" key="1">
    <citation type="journal article" date="2019" name="Int. J. Syst. Evol. Microbiol.">
        <title>The Global Catalogue of Microorganisms (GCM) 10K type strain sequencing project: providing services to taxonomists for standard genome sequencing and annotation.</title>
        <authorList>
            <consortium name="The Broad Institute Genomics Platform"/>
            <consortium name="The Broad Institute Genome Sequencing Center for Infectious Disease"/>
            <person name="Wu L."/>
            <person name="Ma J."/>
        </authorList>
    </citation>
    <scope>NUCLEOTIDE SEQUENCE [LARGE SCALE GENOMIC DNA]</scope>
    <source>
        <strain evidence="5">CCUG 57942</strain>
    </source>
</reference>
<dbReference type="EMBL" id="JBHUJB010000054">
    <property type="protein sequence ID" value="MFD2159853.1"/>
    <property type="molecule type" value="Genomic_DNA"/>
</dbReference>
<keyword evidence="2" id="KW-0472">Membrane</keyword>
<accession>A0ABW4ZCY7</accession>
<feature type="domain" description="DUF6161" evidence="3">
    <location>
        <begin position="214"/>
        <end position="379"/>
    </location>
</feature>
<sequence length="392" mass="44934">MPDSQKLENFLEVPISDEDTFILTTHDEAASWLASYKEEWEWVFQYTKTQPVQATAQPIQHFINELTNRLQQLTNPNANTEQLRSQILNLFKSQINKGWILSNNPKIKFALQSRAQSDLTALMRIAYFQGSPYQLNLLTPELFDALMDAMIFDRKLAEITPSTKATITKAITGYEADLSKLRTQRDKHDADWTTQLTAIQATLKEHSDNLQNLHDTRLEKLDNFIAESEEKIEAWKKAHREEINLKEPVTFWEKRKKTSLISWIVLGLVFVASLCATGAILVAQSNSIYEGLKLGDKIEYWRVAAMLLLGGLAFWFLRIISKIFLSQLHAWSDAQERVTMVQTYLSLLQDEKGLGDNDRRLILEALFRPSPSGIIKDDGVPPAMFDMISRLK</sequence>
<feature type="transmembrane region" description="Helical" evidence="2">
    <location>
        <begin position="260"/>
        <end position="280"/>
    </location>
</feature>
<evidence type="ECO:0000313" key="5">
    <source>
        <dbReference type="Proteomes" id="UP001597389"/>
    </source>
</evidence>
<name>A0ABW4ZCY7_9BACT</name>
<feature type="transmembrane region" description="Helical" evidence="2">
    <location>
        <begin position="300"/>
        <end position="317"/>
    </location>
</feature>